<dbReference type="Proteomes" id="UP000499080">
    <property type="component" value="Unassembled WGS sequence"/>
</dbReference>
<accession>A0A4Y2WK05</accession>
<sequence>MSTRSSRTVQIRELCSPKTVKNEAYNFLTLLLSATQLAAWDPVISKTDPKMQHSKHVAMIGIRSINDHRSKVNSLFSFLPSLKSRFPRDEVRPTC</sequence>
<organism evidence="1 2">
    <name type="scientific">Araneus ventricosus</name>
    <name type="common">Orbweaver spider</name>
    <name type="synonym">Epeira ventricosa</name>
    <dbReference type="NCBI Taxonomy" id="182803"/>
    <lineage>
        <taxon>Eukaryota</taxon>
        <taxon>Metazoa</taxon>
        <taxon>Ecdysozoa</taxon>
        <taxon>Arthropoda</taxon>
        <taxon>Chelicerata</taxon>
        <taxon>Arachnida</taxon>
        <taxon>Araneae</taxon>
        <taxon>Araneomorphae</taxon>
        <taxon>Entelegynae</taxon>
        <taxon>Araneoidea</taxon>
        <taxon>Araneidae</taxon>
        <taxon>Araneus</taxon>
    </lineage>
</organism>
<gene>
    <name evidence="1" type="ORF">AVEN_148962_1</name>
</gene>
<comment type="caution">
    <text evidence="1">The sequence shown here is derived from an EMBL/GenBank/DDBJ whole genome shotgun (WGS) entry which is preliminary data.</text>
</comment>
<evidence type="ECO:0000313" key="1">
    <source>
        <dbReference type="EMBL" id="GBO36702.1"/>
    </source>
</evidence>
<protein>
    <submittedName>
        <fullName evidence="1">Uncharacterized protein</fullName>
    </submittedName>
</protein>
<name>A0A4Y2WK05_ARAVE</name>
<keyword evidence="2" id="KW-1185">Reference proteome</keyword>
<evidence type="ECO:0000313" key="2">
    <source>
        <dbReference type="Proteomes" id="UP000499080"/>
    </source>
</evidence>
<reference evidence="1 2" key="1">
    <citation type="journal article" date="2019" name="Sci. Rep.">
        <title>Orb-weaving spider Araneus ventricosus genome elucidates the spidroin gene catalogue.</title>
        <authorList>
            <person name="Kono N."/>
            <person name="Nakamura H."/>
            <person name="Ohtoshi R."/>
            <person name="Moran D.A.P."/>
            <person name="Shinohara A."/>
            <person name="Yoshida Y."/>
            <person name="Fujiwara M."/>
            <person name="Mori M."/>
            <person name="Tomita M."/>
            <person name="Arakawa K."/>
        </authorList>
    </citation>
    <scope>NUCLEOTIDE SEQUENCE [LARGE SCALE GENOMIC DNA]</scope>
</reference>
<proteinExistence type="predicted"/>
<dbReference type="EMBL" id="BGPR01060952">
    <property type="protein sequence ID" value="GBO36702.1"/>
    <property type="molecule type" value="Genomic_DNA"/>
</dbReference>
<dbReference type="AlphaFoldDB" id="A0A4Y2WK05"/>